<dbReference type="GeneID" id="27692000"/>
<dbReference type="OrthoDB" id="2155257at2759"/>
<dbReference type="Proteomes" id="UP000053201">
    <property type="component" value="Unassembled WGS sequence"/>
</dbReference>
<name>A0A0L0HW44_SPIPD</name>
<keyword evidence="2" id="KW-1185">Reference proteome</keyword>
<dbReference type="AlphaFoldDB" id="A0A0L0HW44"/>
<dbReference type="EMBL" id="KQ257450">
    <property type="protein sequence ID" value="KND05115.1"/>
    <property type="molecule type" value="Genomic_DNA"/>
</dbReference>
<evidence type="ECO:0000313" key="1">
    <source>
        <dbReference type="EMBL" id="KND05115.1"/>
    </source>
</evidence>
<dbReference type="VEuPathDB" id="FungiDB:SPPG_08875"/>
<reference evidence="1 2" key="1">
    <citation type="submission" date="2009-08" db="EMBL/GenBank/DDBJ databases">
        <title>The Genome Sequence of Spizellomyces punctatus strain DAOM BR117.</title>
        <authorList>
            <consortium name="The Broad Institute Genome Sequencing Platform"/>
            <person name="Russ C."/>
            <person name="Cuomo C."/>
            <person name="Shea T."/>
            <person name="Young S.K."/>
            <person name="Zeng Q."/>
            <person name="Koehrsen M."/>
            <person name="Haas B."/>
            <person name="Borodovsky M."/>
            <person name="Guigo R."/>
            <person name="Alvarado L."/>
            <person name="Berlin A."/>
            <person name="Bochicchio J."/>
            <person name="Borenstein D."/>
            <person name="Chapman S."/>
            <person name="Chen Z."/>
            <person name="Engels R."/>
            <person name="Freedman E."/>
            <person name="Gellesch M."/>
            <person name="Goldberg J."/>
            <person name="Griggs A."/>
            <person name="Gujja S."/>
            <person name="Heiman D."/>
            <person name="Hepburn T."/>
            <person name="Howarth C."/>
            <person name="Jen D."/>
            <person name="Larson L."/>
            <person name="Lewis B."/>
            <person name="Mehta T."/>
            <person name="Park D."/>
            <person name="Pearson M."/>
            <person name="Roberts A."/>
            <person name="Saif S."/>
            <person name="Shenoy N."/>
            <person name="Sisk P."/>
            <person name="Stolte C."/>
            <person name="Sykes S."/>
            <person name="Thomson T."/>
            <person name="Walk T."/>
            <person name="White J."/>
            <person name="Yandava C."/>
            <person name="Burger G."/>
            <person name="Gray M.W."/>
            <person name="Holland P.W.H."/>
            <person name="King N."/>
            <person name="Lang F.B.F."/>
            <person name="Roger A.J."/>
            <person name="Ruiz-Trillo I."/>
            <person name="Lander E."/>
            <person name="Nusbaum C."/>
        </authorList>
    </citation>
    <scope>NUCLEOTIDE SEQUENCE [LARGE SCALE GENOMIC DNA]</scope>
    <source>
        <strain evidence="1 2">DAOM BR117</strain>
    </source>
</reference>
<sequence length="108" mass="12091">MDSNSRKRSAPSSPESPRRLRQCFFTGVIGSCTPSTTEYYRLTCPSGSQLGQSFSDALNRTGLMPAFVEAQNRGEELWACHAHFVWSWTEPGWRDTVCGHLFEDWAGG</sequence>
<dbReference type="InParanoid" id="A0A0L0HW44"/>
<dbReference type="PROSITE" id="PS51257">
    <property type="entry name" value="PROKAR_LIPOPROTEIN"/>
    <property type="match status" value="1"/>
</dbReference>
<protein>
    <submittedName>
        <fullName evidence="1">Uncharacterized protein</fullName>
    </submittedName>
</protein>
<accession>A0A0L0HW44</accession>
<dbReference type="RefSeq" id="XP_016613154.1">
    <property type="nucleotide sequence ID" value="XM_016757019.1"/>
</dbReference>
<gene>
    <name evidence="1" type="ORF">SPPG_08875</name>
</gene>
<proteinExistence type="predicted"/>
<evidence type="ECO:0000313" key="2">
    <source>
        <dbReference type="Proteomes" id="UP000053201"/>
    </source>
</evidence>
<organism evidence="1 2">
    <name type="scientific">Spizellomyces punctatus (strain DAOM BR117)</name>
    <dbReference type="NCBI Taxonomy" id="645134"/>
    <lineage>
        <taxon>Eukaryota</taxon>
        <taxon>Fungi</taxon>
        <taxon>Fungi incertae sedis</taxon>
        <taxon>Chytridiomycota</taxon>
        <taxon>Chytridiomycota incertae sedis</taxon>
        <taxon>Chytridiomycetes</taxon>
        <taxon>Spizellomycetales</taxon>
        <taxon>Spizellomycetaceae</taxon>
        <taxon>Spizellomyces</taxon>
    </lineage>
</organism>